<accession>A0A5U1RB63</accession>
<dbReference type="EMBL" id="AAGJRW010000018">
    <property type="protein sequence ID" value="EBO8104983.1"/>
    <property type="molecule type" value="Genomic_DNA"/>
</dbReference>
<reference evidence="1" key="1">
    <citation type="submission" date="2018-09" db="EMBL/GenBank/DDBJ databases">
        <authorList>
            <consortium name="PulseNet: The National Subtyping Network for Foodborne Disease Surveillance"/>
            <person name="Tarr C.L."/>
            <person name="Trees E."/>
            <person name="Katz L.S."/>
            <person name="Carleton-Romer H.A."/>
            <person name="Stroika S."/>
            <person name="Kucerova Z."/>
            <person name="Roache K.F."/>
            <person name="Sabol A.L."/>
            <person name="Besser J."/>
            <person name="Gerner-Smidt P."/>
        </authorList>
    </citation>
    <scope>NUCLEOTIDE SEQUENCE</scope>
    <source>
        <strain evidence="1">PNUSAS051318</strain>
    </source>
</reference>
<gene>
    <name evidence="1" type="ORF">D3S21_19320</name>
</gene>
<organism evidence="1">
    <name type="scientific">Salmonella enterica</name>
    <name type="common">Salmonella choleraesuis</name>
    <dbReference type="NCBI Taxonomy" id="28901"/>
    <lineage>
        <taxon>Bacteria</taxon>
        <taxon>Pseudomonadati</taxon>
        <taxon>Pseudomonadota</taxon>
        <taxon>Gammaproteobacteria</taxon>
        <taxon>Enterobacterales</taxon>
        <taxon>Enterobacteriaceae</taxon>
        <taxon>Salmonella</taxon>
    </lineage>
</organism>
<dbReference type="AlphaFoldDB" id="A0A5U1RB63"/>
<evidence type="ECO:0000313" key="1">
    <source>
        <dbReference type="EMBL" id="EBO8104983.1"/>
    </source>
</evidence>
<comment type="caution">
    <text evidence="1">The sequence shown here is derived from an EMBL/GenBank/DDBJ whole genome shotgun (WGS) entry which is preliminary data.</text>
</comment>
<sequence length="61" mass="6744">MLATMEKLIPGISGHKGAALFYLDHGHLKYGFLLRDDEFVTSLRDLEEAKKKAGLPASDAR</sequence>
<protein>
    <submittedName>
        <fullName evidence="1">Uncharacterized protein</fullName>
    </submittedName>
</protein>
<name>A0A5U1RB63_SALER</name>
<proteinExistence type="predicted"/>